<dbReference type="PANTHER" id="PTHR47359">
    <property type="entry name" value="PEPTIDOGLYCAN DL-ENDOPEPTIDASE CWLO"/>
    <property type="match status" value="1"/>
</dbReference>
<evidence type="ECO:0000256" key="3">
    <source>
        <dbReference type="ARBA" id="ARBA00022801"/>
    </source>
</evidence>
<dbReference type="PROSITE" id="PS51935">
    <property type="entry name" value="NLPC_P60"/>
    <property type="match status" value="1"/>
</dbReference>
<dbReference type="InterPro" id="IPR000064">
    <property type="entry name" value="NLP_P60_dom"/>
</dbReference>
<dbReference type="EMBL" id="UGTH01000001">
    <property type="protein sequence ID" value="SUB74379.1"/>
    <property type="molecule type" value="Genomic_DNA"/>
</dbReference>
<dbReference type="InterPro" id="IPR038765">
    <property type="entry name" value="Papain-like_cys_pep_sf"/>
</dbReference>
<dbReference type="InterPro" id="IPR056937">
    <property type="entry name" value="YqbQ/XkdQ"/>
</dbReference>
<keyword evidence="4" id="KW-0788">Thiol protease</keyword>
<evidence type="ECO:0000313" key="7">
    <source>
        <dbReference type="Proteomes" id="UP000254777"/>
    </source>
</evidence>
<evidence type="ECO:0000256" key="4">
    <source>
        <dbReference type="ARBA" id="ARBA00022807"/>
    </source>
</evidence>
<dbReference type="SUPFAM" id="SSF54001">
    <property type="entry name" value="Cysteine proteinases"/>
    <property type="match status" value="1"/>
</dbReference>
<evidence type="ECO:0000256" key="1">
    <source>
        <dbReference type="ARBA" id="ARBA00007074"/>
    </source>
</evidence>
<sequence>MKKDRFKVIVDNQGKVQEVLIEGIIQVTWSRNGAPGKMTCNIVKDENLDYQEGNPIAFYVDGEVFFYGYVFSKSRAGEQVISTTCYDQLRYLKNKSTYQYKDWTYGELLKNICADRNLQVGEIDDTKFKIPGRIEVDKEFWEILKFASDMTTASTGKIYVLFDKGGKIYLKNIENMKIKDVIDYDCTEDFIYDTSINSNSYNRVHLKLLDDNKKEIKSATAEDKESIAKWGLLSYSDMTNNEEVDIEAKAKELLKIFNRKHRRLRLKNIVGRPDVRGGSLVPVQMLGIGDIDINSLMMVDYVTHKFSEEHHFMDIEVFNKDISPEIAPQKLEQKQKSSFDGSTKVLGNYDGSNGVVKAANSYLGKPYVWGAASSSAVDCSGLVMQAYKANGVKFPDRMTSRSLSCNPKRYGFVEIPLKQASPGDVMWNKGHVAIMYDGKNVIEASQTKGKTVIQTAWNRNKNFTRAFRYVGG</sequence>
<dbReference type="Pfam" id="PF24032">
    <property type="entry name" value="YQBQ"/>
    <property type="match status" value="1"/>
</dbReference>
<dbReference type="Gene3D" id="3.90.1720.10">
    <property type="entry name" value="endopeptidase domain like (from Nostoc punctiforme)"/>
    <property type="match status" value="1"/>
</dbReference>
<dbReference type="PANTHER" id="PTHR47359:SF3">
    <property type="entry name" value="NLP_P60 DOMAIN-CONTAINING PROTEIN-RELATED"/>
    <property type="match status" value="1"/>
</dbReference>
<feature type="domain" description="NlpC/P60" evidence="5">
    <location>
        <begin position="349"/>
        <end position="470"/>
    </location>
</feature>
<dbReference type="EC" id="3.4.22.-" evidence="6"/>
<evidence type="ECO:0000259" key="5">
    <source>
        <dbReference type="PROSITE" id="PS51935"/>
    </source>
</evidence>
<protein>
    <submittedName>
        <fullName evidence="6">Dipeptidyl-peptidase 6</fullName>
        <ecNumber evidence="6">3.4.22.-</ecNumber>
    </submittedName>
</protein>
<dbReference type="InterPro" id="IPR051794">
    <property type="entry name" value="PG_Endopeptidase_C40"/>
</dbReference>
<dbReference type="RefSeq" id="WP_004822475.1">
    <property type="nucleotide sequence ID" value="NZ_UGTH01000001.1"/>
</dbReference>
<dbReference type="Proteomes" id="UP000254777">
    <property type="component" value="Unassembled WGS sequence"/>
</dbReference>
<comment type="similarity">
    <text evidence="1">Belongs to the peptidase C40 family.</text>
</comment>
<dbReference type="Pfam" id="PF00877">
    <property type="entry name" value="NLPC_P60"/>
    <property type="match status" value="1"/>
</dbReference>
<keyword evidence="3 6" id="KW-0378">Hydrolase</keyword>
<accession>A0A379D938</accession>
<evidence type="ECO:0000256" key="2">
    <source>
        <dbReference type="ARBA" id="ARBA00022670"/>
    </source>
</evidence>
<dbReference type="AlphaFoldDB" id="A0A379D938"/>
<dbReference type="GO" id="GO:0008234">
    <property type="term" value="F:cysteine-type peptidase activity"/>
    <property type="evidence" value="ECO:0007669"/>
    <property type="project" value="UniProtKB-KW"/>
</dbReference>
<gene>
    <name evidence="6" type="ORF">NCTC11088_00110</name>
</gene>
<evidence type="ECO:0000313" key="6">
    <source>
        <dbReference type="EMBL" id="SUB74379.1"/>
    </source>
</evidence>
<dbReference type="SUPFAM" id="SSF69279">
    <property type="entry name" value="Phage tail proteins"/>
    <property type="match status" value="1"/>
</dbReference>
<proteinExistence type="inferred from homology"/>
<keyword evidence="2" id="KW-0645">Protease</keyword>
<organism evidence="6 7">
    <name type="scientific">Peptoniphilus indolicus</name>
    <dbReference type="NCBI Taxonomy" id="33030"/>
    <lineage>
        <taxon>Bacteria</taxon>
        <taxon>Bacillati</taxon>
        <taxon>Bacillota</taxon>
        <taxon>Tissierellia</taxon>
        <taxon>Tissierellales</taxon>
        <taxon>Peptoniphilaceae</taxon>
        <taxon>Peptoniphilus</taxon>
    </lineage>
</organism>
<name>A0A379D938_9FIRM</name>
<dbReference type="GO" id="GO:0006508">
    <property type="term" value="P:proteolysis"/>
    <property type="evidence" value="ECO:0007669"/>
    <property type="project" value="UniProtKB-KW"/>
</dbReference>
<reference evidence="6 7" key="1">
    <citation type="submission" date="2018-06" db="EMBL/GenBank/DDBJ databases">
        <authorList>
            <consortium name="Pathogen Informatics"/>
            <person name="Doyle S."/>
        </authorList>
    </citation>
    <scope>NUCLEOTIDE SEQUENCE [LARGE SCALE GENOMIC DNA]</scope>
    <source>
        <strain evidence="6 7">NCTC11088</strain>
    </source>
</reference>